<evidence type="ECO:0000256" key="1">
    <source>
        <dbReference type="SAM" id="MobiDB-lite"/>
    </source>
</evidence>
<protein>
    <submittedName>
        <fullName evidence="2">Uncharacterized protein</fullName>
    </submittedName>
</protein>
<dbReference type="Proteomes" id="UP000737018">
    <property type="component" value="Unassembled WGS sequence"/>
</dbReference>
<organism evidence="2 3">
    <name type="scientific">Castanea mollissima</name>
    <name type="common">Chinese chestnut</name>
    <dbReference type="NCBI Taxonomy" id="60419"/>
    <lineage>
        <taxon>Eukaryota</taxon>
        <taxon>Viridiplantae</taxon>
        <taxon>Streptophyta</taxon>
        <taxon>Embryophyta</taxon>
        <taxon>Tracheophyta</taxon>
        <taxon>Spermatophyta</taxon>
        <taxon>Magnoliopsida</taxon>
        <taxon>eudicotyledons</taxon>
        <taxon>Gunneridae</taxon>
        <taxon>Pentapetalae</taxon>
        <taxon>rosids</taxon>
        <taxon>fabids</taxon>
        <taxon>Fagales</taxon>
        <taxon>Fagaceae</taxon>
        <taxon>Castanea</taxon>
    </lineage>
</organism>
<name>A0A8J4V7L8_9ROSI</name>
<keyword evidence="3" id="KW-1185">Reference proteome</keyword>
<accession>A0A8J4V7L8</accession>
<feature type="compositionally biased region" description="Basic and acidic residues" evidence="1">
    <location>
        <begin position="143"/>
        <end position="155"/>
    </location>
</feature>
<dbReference type="EMBL" id="JRKL02004898">
    <property type="protein sequence ID" value="KAF3951538.1"/>
    <property type="molecule type" value="Genomic_DNA"/>
</dbReference>
<evidence type="ECO:0000313" key="3">
    <source>
        <dbReference type="Proteomes" id="UP000737018"/>
    </source>
</evidence>
<proteinExistence type="predicted"/>
<feature type="region of interest" description="Disordered" evidence="1">
    <location>
        <begin position="132"/>
        <end position="174"/>
    </location>
</feature>
<evidence type="ECO:0000313" key="2">
    <source>
        <dbReference type="EMBL" id="KAF3951538.1"/>
    </source>
</evidence>
<dbReference type="OrthoDB" id="10444184at2759"/>
<reference evidence="2" key="1">
    <citation type="submission" date="2020-03" db="EMBL/GenBank/DDBJ databases">
        <title>Castanea mollissima Vanexum genome sequencing.</title>
        <authorList>
            <person name="Staton M."/>
        </authorList>
    </citation>
    <scope>NUCLEOTIDE SEQUENCE</scope>
    <source>
        <tissue evidence="2">Leaf</tissue>
    </source>
</reference>
<dbReference type="AlphaFoldDB" id="A0A8J4V7L8"/>
<comment type="caution">
    <text evidence="2">The sequence shown here is derived from an EMBL/GenBank/DDBJ whole genome shotgun (WGS) entry which is preliminary data.</text>
</comment>
<gene>
    <name evidence="2" type="ORF">CMV_022823</name>
</gene>
<sequence>MGGCTHLQMLPKLPLNIIYIDVTACTSLETLSLRPEDNFLPEFRLLNCHKLIKNQGYGDLFSTMLRRYIINNKGEEDDSFHAHCPLHQLHIQDYGYMIGPGLEVTRCGGHLVFERDIEDLINQTKAGRSNCIITPNDEDGFDDSQKDIKIKRSSDDSDGEGAGPSNEEPQHLKWIRHPDLIENWFGNSDCEEEESH</sequence>